<dbReference type="Gene3D" id="3.50.50.60">
    <property type="entry name" value="FAD/NAD(P)-binding domain"/>
    <property type="match status" value="1"/>
</dbReference>
<dbReference type="InterPro" id="IPR000172">
    <property type="entry name" value="GMC_OxRdtase_N"/>
</dbReference>
<dbReference type="SUPFAM" id="SSF54373">
    <property type="entry name" value="FAD-linked reductases, C-terminal domain"/>
    <property type="match status" value="1"/>
</dbReference>
<dbReference type="Pfam" id="PF00732">
    <property type="entry name" value="GMC_oxred_N"/>
    <property type="match status" value="1"/>
</dbReference>
<keyword evidence="3" id="KW-0285">Flavoprotein</keyword>
<evidence type="ECO:0000256" key="1">
    <source>
        <dbReference type="ARBA" id="ARBA00001974"/>
    </source>
</evidence>
<keyword evidence="6" id="KW-0560">Oxidoreductase</keyword>
<dbReference type="PIRSF" id="PIRSF000137">
    <property type="entry name" value="Alcohol_oxidase"/>
    <property type="match status" value="1"/>
</dbReference>
<dbReference type="PROSITE" id="PS51257">
    <property type="entry name" value="PROKAR_LIPOPROTEIN"/>
    <property type="match status" value="1"/>
</dbReference>
<comment type="similarity">
    <text evidence="2">Belongs to the GMC oxidoreductase family.</text>
</comment>
<evidence type="ECO:0000313" key="6">
    <source>
        <dbReference type="EMBL" id="OXR43722.1"/>
    </source>
</evidence>
<dbReference type="SUPFAM" id="SSF51905">
    <property type="entry name" value="FAD/NAD(P)-binding domain"/>
    <property type="match status" value="1"/>
</dbReference>
<name>A0A231H4K6_9NOCA</name>
<evidence type="ECO:0000259" key="5">
    <source>
        <dbReference type="PROSITE" id="PS00624"/>
    </source>
</evidence>
<protein>
    <submittedName>
        <fullName evidence="6">Putative GMC-type oxidoreductase</fullName>
        <ecNumber evidence="6">1.1.-.-</ecNumber>
    </submittedName>
</protein>
<keyword evidence="4" id="KW-0274">FAD</keyword>
<gene>
    <name evidence="6" type="ORF">B7C42_03957</name>
</gene>
<comment type="cofactor">
    <cofactor evidence="1">
        <name>FAD</name>
        <dbReference type="ChEBI" id="CHEBI:57692"/>
    </cofactor>
</comment>
<dbReference type="RefSeq" id="WP_094026150.1">
    <property type="nucleotide sequence ID" value="NZ_NGAF01000008.1"/>
</dbReference>
<dbReference type="InterPro" id="IPR012132">
    <property type="entry name" value="GMC_OxRdtase"/>
</dbReference>
<dbReference type="InterPro" id="IPR007867">
    <property type="entry name" value="GMC_OxRtase_C"/>
</dbReference>
<keyword evidence="7" id="KW-1185">Reference proteome</keyword>
<evidence type="ECO:0000313" key="7">
    <source>
        <dbReference type="Proteomes" id="UP000215506"/>
    </source>
</evidence>
<dbReference type="Proteomes" id="UP000215506">
    <property type="component" value="Unassembled WGS sequence"/>
</dbReference>
<reference evidence="6 7" key="1">
    <citation type="submission" date="2017-07" db="EMBL/GenBank/DDBJ databases">
        <title>First draft Genome Sequence of Nocardia cerradoensis isolated from human infection.</title>
        <authorList>
            <person name="Carrasco G."/>
        </authorList>
    </citation>
    <scope>NUCLEOTIDE SEQUENCE [LARGE SCALE GENOMIC DNA]</scope>
    <source>
        <strain evidence="6 7">CNM20130759</strain>
    </source>
</reference>
<sequence length="543" mass="59643">MPDRESFDYIIIGAGSAGCVLAQRLTEDPQVSVLLLEAGPEDRADEIKIPAAWGKLIRTQWDWRYETTPQKHLGGQRAYWPRMKALGGCSSMNAMIFIRGNRADYDGWRRDFGAVGWSYEDVLPYFVRSETNTGLRSPYHGTDGPLHVENRRFTHELTDAWIAAAAAAGLPRTDDFNGATQEGVGRYQVTHRNGRRWSTADGYLRPALDRPNLTVRTEAHATALVLDGARAVGVTYRRHGSEHTVRAEAEVLLSGGAINSPQLLMLSGIGPAAHLRELGIEVVVDLPGVGENLHDHPVTPILWRTRGVSDLADFETPFRLAQWQALGRGPLTSNVGEGGGFVRTREGLEGPDIQYHVAPTAFYDNGFHENIAPMFTAGPTLVDVHSRGRLRLRSADPLWKPEIDPAYFSDPRDADALLAGCRQLLEIARQQPLAAHLDRSYLPEDADRIDEDGWRAHIARWTQTLFHPVGTCAMGTGETAVVDPELRVHGVSGLRVIDASVMPRIVRGNTNAPTVMIGEKAADLIRGRTPSSSTGTATKEATR</sequence>
<dbReference type="InterPro" id="IPR036188">
    <property type="entry name" value="FAD/NAD-bd_sf"/>
</dbReference>
<comment type="caution">
    <text evidence="6">The sequence shown here is derived from an EMBL/GenBank/DDBJ whole genome shotgun (WGS) entry which is preliminary data.</text>
</comment>
<dbReference type="AlphaFoldDB" id="A0A231H4K6"/>
<dbReference type="PROSITE" id="PS00624">
    <property type="entry name" value="GMC_OXRED_2"/>
    <property type="match status" value="1"/>
</dbReference>
<dbReference type="EMBL" id="NGAF01000008">
    <property type="protein sequence ID" value="OXR43722.1"/>
    <property type="molecule type" value="Genomic_DNA"/>
</dbReference>
<evidence type="ECO:0000256" key="4">
    <source>
        <dbReference type="ARBA" id="ARBA00022827"/>
    </source>
</evidence>
<accession>A0A231H4K6</accession>
<dbReference type="EC" id="1.1.-.-" evidence="6"/>
<dbReference type="Pfam" id="PF05199">
    <property type="entry name" value="GMC_oxred_C"/>
    <property type="match status" value="1"/>
</dbReference>
<dbReference type="GO" id="GO:0050660">
    <property type="term" value="F:flavin adenine dinucleotide binding"/>
    <property type="evidence" value="ECO:0007669"/>
    <property type="project" value="InterPro"/>
</dbReference>
<evidence type="ECO:0000256" key="2">
    <source>
        <dbReference type="ARBA" id="ARBA00010790"/>
    </source>
</evidence>
<evidence type="ECO:0000256" key="3">
    <source>
        <dbReference type="ARBA" id="ARBA00022630"/>
    </source>
</evidence>
<dbReference type="PANTHER" id="PTHR11552">
    <property type="entry name" value="GLUCOSE-METHANOL-CHOLINE GMC OXIDOREDUCTASE"/>
    <property type="match status" value="1"/>
</dbReference>
<dbReference type="PANTHER" id="PTHR11552:SF147">
    <property type="entry name" value="CHOLINE DEHYDROGENASE, MITOCHONDRIAL"/>
    <property type="match status" value="1"/>
</dbReference>
<feature type="domain" description="Glucose-methanol-choline oxidoreductase N-terminal" evidence="5">
    <location>
        <begin position="256"/>
        <end position="270"/>
    </location>
</feature>
<organism evidence="6 7">
    <name type="scientific">Nocardia cerradoensis</name>
    <dbReference type="NCBI Taxonomy" id="85688"/>
    <lineage>
        <taxon>Bacteria</taxon>
        <taxon>Bacillati</taxon>
        <taxon>Actinomycetota</taxon>
        <taxon>Actinomycetes</taxon>
        <taxon>Mycobacteriales</taxon>
        <taxon>Nocardiaceae</taxon>
        <taxon>Nocardia</taxon>
    </lineage>
</organism>
<dbReference type="Gene3D" id="3.30.560.10">
    <property type="entry name" value="Glucose Oxidase, domain 3"/>
    <property type="match status" value="1"/>
</dbReference>
<dbReference type="GO" id="GO:0016614">
    <property type="term" value="F:oxidoreductase activity, acting on CH-OH group of donors"/>
    <property type="evidence" value="ECO:0007669"/>
    <property type="project" value="InterPro"/>
</dbReference>
<proteinExistence type="inferred from homology"/>